<dbReference type="Proteomes" id="UP001497480">
    <property type="component" value="Unassembled WGS sequence"/>
</dbReference>
<dbReference type="EMBL" id="CAXHTB010000024">
    <property type="protein sequence ID" value="CAL0332573.1"/>
    <property type="molecule type" value="Genomic_DNA"/>
</dbReference>
<organism evidence="1 2">
    <name type="scientific">Lupinus luteus</name>
    <name type="common">European yellow lupine</name>
    <dbReference type="NCBI Taxonomy" id="3873"/>
    <lineage>
        <taxon>Eukaryota</taxon>
        <taxon>Viridiplantae</taxon>
        <taxon>Streptophyta</taxon>
        <taxon>Embryophyta</taxon>
        <taxon>Tracheophyta</taxon>
        <taxon>Spermatophyta</taxon>
        <taxon>Magnoliopsida</taxon>
        <taxon>eudicotyledons</taxon>
        <taxon>Gunneridae</taxon>
        <taxon>Pentapetalae</taxon>
        <taxon>rosids</taxon>
        <taxon>fabids</taxon>
        <taxon>Fabales</taxon>
        <taxon>Fabaceae</taxon>
        <taxon>Papilionoideae</taxon>
        <taxon>50 kb inversion clade</taxon>
        <taxon>genistoids sensu lato</taxon>
        <taxon>core genistoids</taxon>
        <taxon>Genisteae</taxon>
        <taxon>Lupinus</taxon>
    </lineage>
</organism>
<name>A0AAV1YF38_LUPLU</name>
<keyword evidence="2" id="KW-1185">Reference proteome</keyword>
<sequence length="72" mass="8464">MGDESIMVTPNQVAGQLRVNRKNNIGKEWMVVLNKFLERQALDSEFFMPLRLMKIMFVVVYFGPMVEQEMHT</sequence>
<protein>
    <submittedName>
        <fullName evidence="1">Uncharacterized protein</fullName>
    </submittedName>
</protein>
<reference evidence="1 2" key="1">
    <citation type="submission" date="2024-03" db="EMBL/GenBank/DDBJ databases">
        <authorList>
            <person name="Martinez-Hernandez J."/>
        </authorList>
    </citation>
    <scope>NUCLEOTIDE SEQUENCE [LARGE SCALE GENOMIC DNA]</scope>
</reference>
<accession>A0AAV1YF38</accession>
<dbReference type="AlphaFoldDB" id="A0AAV1YF38"/>
<evidence type="ECO:0000313" key="1">
    <source>
        <dbReference type="EMBL" id="CAL0332573.1"/>
    </source>
</evidence>
<proteinExistence type="predicted"/>
<evidence type="ECO:0000313" key="2">
    <source>
        <dbReference type="Proteomes" id="UP001497480"/>
    </source>
</evidence>
<comment type="caution">
    <text evidence="1">The sequence shown here is derived from an EMBL/GenBank/DDBJ whole genome shotgun (WGS) entry which is preliminary data.</text>
</comment>
<gene>
    <name evidence="1" type="ORF">LLUT_LOCUS33633</name>
</gene>